<evidence type="ECO:0000256" key="1">
    <source>
        <dbReference type="SAM" id="MobiDB-lite"/>
    </source>
</evidence>
<feature type="region of interest" description="Disordered" evidence="1">
    <location>
        <begin position="136"/>
        <end position="157"/>
    </location>
</feature>
<keyword evidence="2" id="KW-0732">Signal</keyword>
<dbReference type="PROSITE" id="PS51257">
    <property type="entry name" value="PROKAR_LIPOPROTEIN"/>
    <property type="match status" value="1"/>
</dbReference>
<feature type="chain" id="PRO_5045955814" description="Lipoprotein" evidence="2">
    <location>
        <begin position="22"/>
        <end position="290"/>
    </location>
</feature>
<organism evidence="3 4">
    <name type="scientific">Pelomonas caseinilytica</name>
    <dbReference type="NCBI Taxonomy" id="2906763"/>
    <lineage>
        <taxon>Bacteria</taxon>
        <taxon>Pseudomonadati</taxon>
        <taxon>Pseudomonadota</taxon>
        <taxon>Betaproteobacteria</taxon>
        <taxon>Burkholderiales</taxon>
        <taxon>Sphaerotilaceae</taxon>
        <taxon>Roseateles</taxon>
    </lineage>
</organism>
<accession>A0ABS8XE62</accession>
<keyword evidence="4" id="KW-1185">Reference proteome</keyword>
<evidence type="ECO:0000313" key="4">
    <source>
        <dbReference type="Proteomes" id="UP001201463"/>
    </source>
</evidence>
<feature type="signal peptide" evidence="2">
    <location>
        <begin position="1"/>
        <end position="21"/>
    </location>
</feature>
<dbReference type="Proteomes" id="UP001201463">
    <property type="component" value="Unassembled WGS sequence"/>
</dbReference>
<name>A0ABS8XE62_9BURK</name>
<dbReference type="RefSeq" id="WP_233390902.1">
    <property type="nucleotide sequence ID" value="NZ_JAJTWT010000003.1"/>
</dbReference>
<proteinExistence type="predicted"/>
<reference evidence="3 4" key="1">
    <citation type="submission" date="2021-12" db="EMBL/GenBank/DDBJ databases">
        <title>Genome seq of p7.</title>
        <authorList>
            <person name="Seo T."/>
        </authorList>
    </citation>
    <scope>NUCLEOTIDE SEQUENCE [LARGE SCALE GENOMIC DNA]</scope>
    <source>
        <strain evidence="3 4">P7</strain>
    </source>
</reference>
<protein>
    <recommendedName>
        <fullName evidence="5">Lipoprotein</fullName>
    </recommendedName>
</protein>
<evidence type="ECO:0000313" key="3">
    <source>
        <dbReference type="EMBL" id="MCE4537121.1"/>
    </source>
</evidence>
<gene>
    <name evidence="3" type="ORF">LXT12_07650</name>
</gene>
<sequence length="290" mass="31079">MTQRVALAVLMAAALAGCTEAAPPKDTPSLRIVMRMHPDPQQLRAQLDDRLASCMLQLRAQGQAAQAPALPNPADMAKWVTRETEEIYANGQRAAFSTDTLVWPNPAKACQWTFYRSVHAEAETLCGDWYGGSAKREPNPDAAPEPPSFSEEKTPADAAKRCLADAAKVHSASGLPKGATPAGQSCYWLSDGPVAGGAAEPSVPGQYFCSHPRAYDGSLPRYRRSDGPTLRYLRVAAPGAPRSATPETDADRMEAEVVEEGKPIPASRFSRQAVEAFVRQPLVVPVGGQQ</sequence>
<comment type="caution">
    <text evidence="3">The sequence shown here is derived from an EMBL/GenBank/DDBJ whole genome shotgun (WGS) entry which is preliminary data.</text>
</comment>
<evidence type="ECO:0000256" key="2">
    <source>
        <dbReference type="SAM" id="SignalP"/>
    </source>
</evidence>
<evidence type="ECO:0008006" key="5">
    <source>
        <dbReference type="Google" id="ProtNLM"/>
    </source>
</evidence>
<dbReference type="EMBL" id="JAJTWT010000003">
    <property type="protein sequence ID" value="MCE4537121.1"/>
    <property type="molecule type" value="Genomic_DNA"/>
</dbReference>